<evidence type="ECO:0000256" key="1">
    <source>
        <dbReference type="ARBA" id="ARBA00004496"/>
    </source>
</evidence>
<sequence>MTYSGFSQNEELESLIIELTFEKSDSIKIKTASKIIKLLYETKAYDRSLKYIIETERLSEELNDTRGSAEMAYFKALIYNKKDDYINAAAQFIRATTIYGKLRDTLALAKIKNHVGAIEIERGNYSKGLKFVLDGIDELEKHDLQEELILGYHGPATAYEKINVIEKAIDYHLKSIDIQEELNDIEGLVKSHTNLAHLYYNKKNFKRSIRYYENALNYVKDSNDTLRAIILPELGEAYLRIGDYKLAADYLVLGIKLNRRLKDLDGIIKSLNNLGALNLAEKQYKIAEKQLQEAQSIAKKKITSKRF</sequence>
<accession>A0A9E8SEP4</accession>
<organism evidence="7 8">
    <name type="scientific">Lacinutrix neustonica</name>
    <dbReference type="NCBI Taxonomy" id="2980107"/>
    <lineage>
        <taxon>Bacteria</taxon>
        <taxon>Pseudomonadati</taxon>
        <taxon>Bacteroidota</taxon>
        <taxon>Flavobacteriia</taxon>
        <taxon>Flavobacteriales</taxon>
        <taxon>Flavobacteriaceae</taxon>
        <taxon>Lacinutrix</taxon>
    </lineage>
</organism>
<dbReference type="Pfam" id="PF13424">
    <property type="entry name" value="TPR_12"/>
    <property type="match status" value="1"/>
</dbReference>
<dbReference type="InterPro" id="IPR011990">
    <property type="entry name" value="TPR-like_helical_dom_sf"/>
</dbReference>
<keyword evidence="3" id="KW-0677">Repeat</keyword>
<keyword evidence="4 6" id="KW-0802">TPR repeat</keyword>
<evidence type="ECO:0000256" key="6">
    <source>
        <dbReference type="PROSITE-ProRule" id="PRU00339"/>
    </source>
</evidence>
<evidence type="ECO:0000313" key="7">
    <source>
        <dbReference type="EMBL" id="WAC03426.1"/>
    </source>
</evidence>
<dbReference type="KEGG" id="lnu:N7U66_07920"/>
<dbReference type="EMBL" id="CP113088">
    <property type="protein sequence ID" value="WAC03426.1"/>
    <property type="molecule type" value="Genomic_DNA"/>
</dbReference>
<evidence type="ECO:0000256" key="5">
    <source>
        <dbReference type="ARBA" id="ARBA00038253"/>
    </source>
</evidence>
<evidence type="ECO:0000256" key="3">
    <source>
        <dbReference type="ARBA" id="ARBA00022737"/>
    </source>
</evidence>
<protein>
    <submittedName>
        <fullName evidence="7">Tetratricopeptide repeat protein</fullName>
    </submittedName>
</protein>
<dbReference type="InterPro" id="IPR051476">
    <property type="entry name" value="Bac_ResReg_Asp_Phosphatase"/>
</dbReference>
<dbReference type="InterPro" id="IPR019734">
    <property type="entry name" value="TPR_rpt"/>
</dbReference>
<evidence type="ECO:0000313" key="8">
    <source>
        <dbReference type="Proteomes" id="UP001164705"/>
    </source>
</evidence>
<gene>
    <name evidence="7" type="ORF">N7U66_07920</name>
</gene>
<dbReference type="SUPFAM" id="SSF48452">
    <property type="entry name" value="TPR-like"/>
    <property type="match status" value="2"/>
</dbReference>
<evidence type="ECO:0000256" key="2">
    <source>
        <dbReference type="ARBA" id="ARBA00022490"/>
    </source>
</evidence>
<dbReference type="RefSeq" id="WP_267678009.1">
    <property type="nucleotide sequence ID" value="NZ_CP113088.1"/>
</dbReference>
<dbReference type="GO" id="GO:0005737">
    <property type="term" value="C:cytoplasm"/>
    <property type="evidence" value="ECO:0007669"/>
    <property type="project" value="UniProtKB-SubCell"/>
</dbReference>
<dbReference type="SMART" id="SM00028">
    <property type="entry name" value="TPR"/>
    <property type="match status" value="5"/>
</dbReference>
<feature type="repeat" description="TPR" evidence="6">
    <location>
        <begin position="189"/>
        <end position="222"/>
    </location>
</feature>
<dbReference type="PANTHER" id="PTHR46630:SF1">
    <property type="entry name" value="TETRATRICOPEPTIDE REPEAT PROTEIN 29"/>
    <property type="match status" value="1"/>
</dbReference>
<dbReference type="Gene3D" id="1.25.40.10">
    <property type="entry name" value="Tetratricopeptide repeat domain"/>
    <property type="match status" value="2"/>
</dbReference>
<dbReference type="PROSITE" id="PS50005">
    <property type="entry name" value="TPR"/>
    <property type="match status" value="1"/>
</dbReference>
<evidence type="ECO:0000256" key="4">
    <source>
        <dbReference type="ARBA" id="ARBA00022803"/>
    </source>
</evidence>
<dbReference type="Proteomes" id="UP001164705">
    <property type="component" value="Chromosome"/>
</dbReference>
<proteinExistence type="inferred from homology"/>
<comment type="similarity">
    <text evidence="5">Belongs to the Rap family.</text>
</comment>
<dbReference type="AlphaFoldDB" id="A0A9E8SEP4"/>
<comment type="subcellular location">
    <subcellularLocation>
        <location evidence="1">Cytoplasm</location>
    </subcellularLocation>
</comment>
<keyword evidence="8" id="KW-1185">Reference proteome</keyword>
<keyword evidence="2" id="KW-0963">Cytoplasm</keyword>
<reference evidence="7" key="1">
    <citation type="submission" date="2022-11" db="EMBL/GenBank/DDBJ databases">
        <title>Lacinutrix neustonica HL-RS19T sp. nov., isolated from the surface microlayer sample of brackish Lake Shihwa.</title>
        <authorList>
            <person name="Choi J.Y."/>
            <person name="Hwang C.Y."/>
        </authorList>
    </citation>
    <scope>NUCLEOTIDE SEQUENCE</scope>
    <source>
        <strain evidence="7">HL-RS19</strain>
    </source>
</reference>
<dbReference type="PANTHER" id="PTHR46630">
    <property type="entry name" value="TETRATRICOPEPTIDE REPEAT PROTEIN 29"/>
    <property type="match status" value="1"/>
</dbReference>
<name>A0A9E8SEP4_9FLAO</name>